<protein>
    <submittedName>
        <fullName evidence="3">Uncharacterized protein</fullName>
    </submittedName>
</protein>
<feature type="domain" description="GGDEF" evidence="2">
    <location>
        <begin position="212"/>
        <end position="345"/>
    </location>
</feature>
<dbReference type="NCBIfam" id="TIGR00254">
    <property type="entry name" value="GGDEF"/>
    <property type="match status" value="1"/>
</dbReference>
<dbReference type="SMART" id="SM00065">
    <property type="entry name" value="GAF"/>
    <property type="match status" value="1"/>
</dbReference>
<evidence type="ECO:0000313" key="3">
    <source>
        <dbReference type="EMBL" id="GGR39985.1"/>
    </source>
</evidence>
<dbReference type="InterPro" id="IPR029016">
    <property type="entry name" value="GAF-like_dom_sf"/>
</dbReference>
<dbReference type="InterPro" id="IPR001633">
    <property type="entry name" value="EAL_dom"/>
</dbReference>
<dbReference type="PANTHER" id="PTHR33121:SF71">
    <property type="entry name" value="OXYGEN SENSOR PROTEIN DOSP"/>
    <property type="match status" value="1"/>
</dbReference>
<dbReference type="SUPFAM" id="SSF141868">
    <property type="entry name" value="EAL domain-like"/>
    <property type="match status" value="1"/>
</dbReference>
<evidence type="ECO:0000259" key="2">
    <source>
        <dbReference type="PROSITE" id="PS50887"/>
    </source>
</evidence>
<feature type="domain" description="EAL" evidence="1">
    <location>
        <begin position="353"/>
        <end position="593"/>
    </location>
</feature>
<dbReference type="Gene3D" id="3.20.20.450">
    <property type="entry name" value="EAL domain"/>
    <property type="match status" value="1"/>
</dbReference>
<sequence length="593" mass="65842">MILSHGTDPVNPDDSELPPNEQERLSALFRYAILDTPSEAQFDRLVELAARFFDLPVALISFVAEDRQWFKANHGLATSETPRCESFCAVAIARDGVMVIPDTMLDEELRSYPVVVSEPYIRSYAGAPLVTPDGHKIGTFCVLGTEPRVFTRKEQELLTAFAEMAMAEVQRRLDLQELNELAMNDTLTGLPNRVQFRQQLLQACHRADTSGEKVVIGLLDLDRFKLINDTFGHAAGDEVLKLVARRLSETLATGDVVARISGDEFVLLLTDVRSAEDVRVLTRRLEDSFVAPFMIEGQKVVVSWSLGLSVYPDDAREPDTLLGQADAAMFRVKRAGGGHASFQRHEDQRSYLRGERLSALHQALERNELQLYVQPKVDAERRTVVGHEVLVRWIRPSGIVSPLEFIPLAESSGLIGLIGRWVLRQAVDALKTGQLQEVCVNVSALELRESDFVAHLRWVLEERGVDPQRLWLELTERSLLEPRFIPVLHELKALGVRTALDDFGNGYSSLMALVNLPIQMVKIDRSFTAGIGEDTPDGLRALKVVRGIVALATAYGLLTVAEGVETPVQADLLMKAGCAYLQGYLFGRPAPLS</sequence>
<dbReference type="SMART" id="SM00267">
    <property type="entry name" value="GGDEF"/>
    <property type="match status" value="1"/>
</dbReference>
<name>A0A918KXH3_9DEIO</name>
<dbReference type="InterPro" id="IPR035919">
    <property type="entry name" value="EAL_sf"/>
</dbReference>
<dbReference type="GO" id="GO:0071111">
    <property type="term" value="F:cyclic-guanylate-specific phosphodiesterase activity"/>
    <property type="evidence" value="ECO:0007669"/>
    <property type="project" value="InterPro"/>
</dbReference>
<dbReference type="SUPFAM" id="SSF55781">
    <property type="entry name" value="GAF domain-like"/>
    <property type="match status" value="1"/>
</dbReference>
<dbReference type="EMBL" id="BMQL01000099">
    <property type="protein sequence ID" value="GGR39985.1"/>
    <property type="molecule type" value="Genomic_DNA"/>
</dbReference>
<evidence type="ECO:0000259" key="1">
    <source>
        <dbReference type="PROSITE" id="PS50883"/>
    </source>
</evidence>
<dbReference type="Gene3D" id="3.30.70.270">
    <property type="match status" value="1"/>
</dbReference>
<dbReference type="SMART" id="SM00052">
    <property type="entry name" value="EAL"/>
    <property type="match status" value="1"/>
</dbReference>
<keyword evidence="4" id="KW-1185">Reference proteome</keyword>
<dbReference type="Gene3D" id="3.30.450.40">
    <property type="match status" value="1"/>
</dbReference>
<dbReference type="Pfam" id="PF01590">
    <property type="entry name" value="GAF"/>
    <property type="match status" value="1"/>
</dbReference>
<dbReference type="Proteomes" id="UP000603865">
    <property type="component" value="Unassembled WGS sequence"/>
</dbReference>
<organism evidence="3 4">
    <name type="scientific">Deinococcus ruber</name>
    <dbReference type="NCBI Taxonomy" id="1848197"/>
    <lineage>
        <taxon>Bacteria</taxon>
        <taxon>Thermotogati</taxon>
        <taxon>Deinococcota</taxon>
        <taxon>Deinococci</taxon>
        <taxon>Deinococcales</taxon>
        <taxon>Deinococcaceae</taxon>
        <taxon>Deinococcus</taxon>
    </lineage>
</organism>
<gene>
    <name evidence="3" type="ORF">GCM10008957_55770</name>
</gene>
<dbReference type="InterPro" id="IPR000160">
    <property type="entry name" value="GGDEF_dom"/>
</dbReference>
<dbReference type="PANTHER" id="PTHR33121">
    <property type="entry name" value="CYCLIC DI-GMP PHOSPHODIESTERASE PDEF"/>
    <property type="match status" value="1"/>
</dbReference>
<dbReference type="PROSITE" id="PS50887">
    <property type="entry name" value="GGDEF"/>
    <property type="match status" value="1"/>
</dbReference>
<accession>A0A918KXH3</accession>
<comment type="caution">
    <text evidence="3">The sequence shown here is derived from an EMBL/GenBank/DDBJ whole genome shotgun (WGS) entry which is preliminary data.</text>
</comment>
<dbReference type="Pfam" id="PF00563">
    <property type="entry name" value="EAL"/>
    <property type="match status" value="1"/>
</dbReference>
<proteinExistence type="predicted"/>
<dbReference type="InterPro" id="IPR029787">
    <property type="entry name" value="Nucleotide_cyclase"/>
</dbReference>
<dbReference type="AlphaFoldDB" id="A0A918KXH3"/>
<dbReference type="RefSeq" id="WP_189093790.1">
    <property type="nucleotide sequence ID" value="NZ_BMQL01000099.1"/>
</dbReference>
<evidence type="ECO:0000313" key="4">
    <source>
        <dbReference type="Proteomes" id="UP000603865"/>
    </source>
</evidence>
<reference evidence="3" key="2">
    <citation type="submission" date="2020-09" db="EMBL/GenBank/DDBJ databases">
        <authorList>
            <person name="Sun Q."/>
            <person name="Ohkuma M."/>
        </authorList>
    </citation>
    <scope>NUCLEOTIDE SEQUENCE</scope>
    <source>
        <strain evidence="3">JCM 31311</strain>
    </source>
</reference>
<dbReference type="CDD" id="cd01949">
    <property type="entry name" value="GGDEF"/>
    <property type="match status" value="1"/>
</dbReference>
<dbReference type="InterPro" id="IPR043128">
    <property type="entry name" value="Rev_trsase/Diguanyl_cyclase"/>
</dbReference>
<dbReference type="PROSITE" id="PS50883">
    <property type="entry name" value="EAL"/>
    <property type="match status" value="1"/>
</dbReference>
<dbReference type="InterPro" id="IPR050706">
    <property type="entry name" value="Cyclic-di-GMP_PDE-like"/>
</dbReference>
<dbReference type="Pfam" id="PF00990">
    <property type="entry name" value="GGDEF"/>
    <property type="match status" value="1"/>
</dbReference>
<dbReference type="InterPro" id="IPR003018">
    <property type="entry name" value="GAF"/>
</dbReference>
<dbReference type="SUPFAM" id="SSF55073">
    <property type="entry name" value="Nucleotide cyclase"/>
    <property type="match status" value="1"/>
</dbReference>
<dbReference type="CDD" id="cd01948">
    <property type="entry name" value="EAL"/>
    <property type="match status" value="1"/>
</dbReference>
<reference evidence="3" key="1">
    <citation type="journal article" date="2014" name="Int. J. Syst. Evol. Microbiol.">
        <title>Complete genome sequence of Corynebacterium casei LMG S-19264T (=DSM 44701T), isolated from a smear-ripened cheese.</title>
        <authorList>
            <consortium name="US DOE Joint Genome Institute (JGI-PGF)"/>
            <person name="Walter F."/>
            <person name="Albersmeier A."/>
            <person name="Kalinowski J."/>
            <person name="Ruckert C."/>
        </authorList>
    </citation>
    <scope>NUCLEOTIDE SEQUENCE</scope>
    <source>
        <strain evidence="3">JCM 31311</strain>
    </source>
</reference>